<dbReference type="PANTHER" id="PTHR33365">
    <property type="entry name" value="YALI0B05434P"/>
    <property type="match status" value="1"/>
</dbReference>
<reference evidence="4 5" key="1">
    <citation type="submission" date="2018-01" db="EMBL/GenBank/DDBJ databases">
        <title>Harnessing the power of phylogenomics to disentangle the directionality and signatures of interkingdom host jumping in the parasitic fungal genus Tolypocladium.</title>
        <authorList>
            <person name="Quandt C.A."/>
            <person name="Patterson W."/>
            <person name="Spatafora J.W."/>
        </authorList>
    </citation>
    <scope>NUCLEOTIDE SEQUENCE [LARGE SCALE GENOMIC DNA]</scope>
    <source>
        <strain evidence="4 5">NRBC 100945</strain>
    </source>
</reference>
<evidence type="ECO:0000256" key="2">
    <source>
        <dbReference type="ARBA" id="ARBA00035112"/>
    </source>
</evidence>
<dbReference type="EMBL" id="PKSG01000233">
    <property type="protein sequence ID" value="POR37564.1"/>
    <property type="molecule type" value="Genomic_DNA"/>
</dbReference>
<proteinExistence type="inferred from homology"/>
<evidence type="ECO:0000256" key="1">
    <source>
        <dbReference type="ARBA" id="ARBA00004685"/>
    </source>
</evidence>
<keyword evidence="3" id="KW-0472">Membrane</keyword>
<comment type="similarity">
    <text evidence="2">Belongs to the ustYa family.</text>
</comment>
<protein>
    <recommendedName>
        <fullName evidence="6">Tat pathway signal sequence</fullName>
    </recommendedName>
</protein>
<evidence type="ECO:0000313" key="5">
    <source>
        <dbReference type="Proteomes" id="UP000237481"/>
    </source>
</evidence>
<dbReference type="GO" id="GO:0043386">
    <property type="term" value="P:mycotoxin biosynthetic process"/>
    <property type="evidence" value="ECO:0007669"/>
    <property type="project" value="InterPro"/>
</dbReference>
<sequence>MEHKNESDGSERWEEDATLLSPGYRESRSSLVDTRKRPSSTCVFWRLFPWILNVILATVGVNLWWRAQHQSCPYMWDSSSQPGAYSPADEAVEYMPKLFNNRFDGDLSPYQGWPTDETDARWQDLYNKGASVRIDKASHDRLLNKTARIPLAGYEQDHLVGLDVFHQLHCLNMIRMAFYPRRYNKSMVNPDGTVDFLEWMHMGKSNSPPPSTRHSNHCIESIRQSVMCHSDTSTVAYRWSDTAKVLRPRLDSVHMCRNFTKIREWAFARHVDVDNMRARVEHGQIVDYSTTTPDPVEAAEQKVPQDWTKTVHDM</sequence>
<dbReference type="OrthoDB" id="3687641at2759"/>
<name>A0A2S4L543_9HYPO</name>
<dbReference type="InterPro" id="IPR021765">
    <property type="entry name" value="UstYa-like"/>
</dbReference>
<organism evidence="4 5">
    <name type="scientific">Tolypocladium paradoxum</name>
    <dbReference type="NCBI Taxonomy" id="94208"/>
    <lineage>
        <taxon>Eukaryota</taxon>
        <taxon>Fungi</taxon>
        <taxon>Dikarya</taxon>
        <taxon>Ascomycota</taxon>
        <taxon>Pezizomycotina</taxon>
        <taxon>Sordariomycetes</taxon>
        <taxon>Hypocreomycetidae</taxon>
        <taxon>Hypocreales</taxon>
        <taxon>Ophiocordycipitaceae</taxon>
        <taxon>Tolypocladium</taxon>
    </lineage>
</organism>
<evidence type="ECO:0000256" key="3">
    <source>
        <dbReference type="SAM" id="Phobius"/>
    </source>
</evidence>
<comment type="pathway">
    <text evidence="1">Mycotoxin biosynthesis.</text>
</comment>
<evidence type="ECO:0000313" key="4">
    <source>
        <dbReference type="EMBL" id="POR37564.1"/>
    </source>
</evidence>
<dbReference type="STRING" id="94208.A0A2S4L543"/>
<dbReference type="Pfam" id="PF11807">
    <property type="entry name" value="UstYa"/>
    <property type="match status" value="1"/>
</dbReference>
<gene>
    <name evidence="4" type="ORF">TPAR_02205</name>
</gene>
<dbReference type="AlphaFoldDB" id="A0A2S4L543"/>
<accession>A0A2S4L543</accession>
<keyword evidence="3" id="KW-1133">Transmembrane helix</keyword>
<dbReference type="PANTHER" id="PTHR33365:SF4">
    <property type="entry name" value="CYCLOCHLOROTINE BIOSYNTHESIS PROTEIN O"/>
    <property type="match status" value="1"/>
</dbReference>
<feature type="transmembrane region" description="Helical" evidence="3">
    <location>
        <begin position="43"/>
        <end position="65"/>
    </location>
</feature>
<keyword evidence="5" id="KW-1185">Reference proteome</keyword>
<dbReference type="Proteomes" id="UP000237481">
    <property type="component" value="Unassembled WGS sequence"/>
</dbReference>
<comment type="caution">
    <text evidence="4">The sequence shown here is derived from an EMBL/GenBank/DDBJ whole genome shotgun (WGS) entry which is preliminary data.</text>
</comment>
<keyword evidence="3" id="KW-0812">Transmembrane</keyword>
<evidence type="ECO:0008006" key="6">
    <source>
        <dbReference type="Google" id="ProtNLM"/>
    </source>
</evidence>